<keyword evidence="4" id="KW-0472">Membrane</keyword>
<evidence type="ECO:0000259" key="6">
    <source>
        <dbReference type="Pfam" id="PF07980"/>
    </source>
</evidence>
<gene>
    <name evidence="8" type="ORF">SAMN04488541_100511</name>
</gene>
<dbReference type="STRING" id="1003.SAMN04488541_100511"/>
<dbReference type="InterPro" id="IPR011990">
    <property type="entry name" value="TPR-like_helical_dom_sf"/>
</dbReference>
<evidence type="ECO:0000256" key="3">
    <source>
        <dbReference type="ARBA" id="ARBA00022729"/>
    </source>
</evidence>
<reference evidence="8 9" key="1">
    <citation type="submission" date="2016-10" db="EMBL/GenBank/DDBJ databases">
        <authorList>
            <person name="de Groot N.N."/>
        </authorList>
    </citation>
    <scope>NUCLEOTIDE SEQUENCE [LARGE SCALE GENOMIC DNA]</scope>
    <source>
        <strain>GEY</strain>
        <strain evidence="9">DSM 9560</strain>
    </source>
</reference>
<keyword evidence="3" id="KW-0732">Signal</keyword>
<dbReference type="Pfam" id="PF14322">
    <property type="entry name" value="SusD-like_3"/>
    <property type="match status" value="1"/>
</dbReference>
<dbReference type="SUPFAM" id="SSF48452">
    <property type="entry name" value="TPR-like"/>
    <property type="match status" value="1"/>
</dbReference>
<dbReference type="Pfam" id="PF07980">
    <property type="entry name" value="SusD_RagB"/>
    <property type="match status" value="1"/>
</dbReference>
<dbReference type="InterPro" id="IPR033985">
    <property type="entry name" value="SusD-like_N"/>
</dbReference>
<evidence type="ECO:0000256" key="5">
    <source>
        <dbReference type="ARBA" id="ARBA00023237"/>
    </source>
</evidence>
<evidence type="ECO:0000256" key="1">
    <source>
        <dbReference type="ARBA" id="ARBA00004442"/>
    </source>
</evidence>
<dbReference type="Gene3D" id="1.25.40.390">
    <property type="match status" value="1"/>
</dbReference>
<evidence type="ECO:0000313" key="8">
    <source>
        <dbReference type="EMBL" id="SFE67484.1"/>
    </source>
</evidence>
<sequence length="497" mass="56483">MKNYRITLFLVFVLSFGVYTACNESRLDLQPLNPTEASFFTEEIDFDRTSLGVYAKLTDFYWFNNNNPIHGFWQLPGDDITTTGTDAYEVFFNLQPAEGRLNTFYRVAYQIVNRANTLLDKINTVKDGVYRTPGLKEIHRGEALFLRGYAFFLLFNYYGTSPVITERVQSTDKTTNPSSKDTELLDQAIKDFTEAANLLPDRWDVANRGRVTKNSANGFLGKALVFRGSYKKSTADFTAAVAAFNKISGLSLVANFGDNFAFDKENNEESLFEFQASQPSFDNVWLSNDFDNNVGSTSAYWGYYENHWSLFGQPYHYSTQKLRNAFETDDPRRAITLQGNDIRKYVARNQYSQSGVASVNNPRILRYADVLLLKAEAILESGGSTAEAIGLINQVRTRARNMNPSGTVPANRNTGEADRNRIMQWIMDERFIELAGEEGHRWLDLKRWHAAGKINLANWDFSSARADARFDVSKNLLYPIPLNEIDLNPNVKQNPGY</sequence>
<keyword evidence="5" id="KW-0998">Cell outer membrane</keyword>
<proteinExistence type="inferred from homology"/>
<comment type="similarity">
    <text evidence="2">Belongs to the SusD family.</text>
</comment>
<dbReference type="OrthoDB" id="9792139at2"/>
<dbReference type="EMBL" id="FONY01000005">
    <property type="protein sequence ID" value="SFE67484.1"/>
    <property type="molecule type" value="Genomic_DNA"/>
</dbReference>
<evidence type="ECO:0000256" key="4">
    <source>
        <dbReference type="ARBA" id="ARBA00023136"/>
    </source>
</evidence>
<accession>A0A1I2CGV3</accession>
<dbReference type="GO" id="GO:0009279">
    <property type="term" value="C:cell outer membrane"/>
    <property type="evidence" value="ECO:0007669"/>
    <property type="project" value="UniProtKB-SubCell"/>
</dbReference>
<evidence type="ECO:0000313" key="9">
    <source>
        <dbReference type="Proteomes" id="UP000199513"/>
    </source>
</evidence>
<dbReference type="InterPro" id="IPR012944">
    <property type="entry name" value="SusD_RagB_dom"/>
</dbReference>
<protein>
    <submittedName>
        <fullName evidence="8">Starch-binding associating with outer membrane</fullName>
    </submittedName>
</protein>
<dbReference type="RefSeq" id="WP_091540312.1">
    <property type="nucleotide sequence ID" value="NZ_FONY01000005.1"/>
</dbReference>
<keyword evidence="9" id="KW-1185">Reference proteome</keyword>
<dbReference type="Proteomes" id="UP000199513">
    <property type="component" value="Unassembled WGS sequence"/>
</dbReference>
<feature type="domain" description="RagB/SusD" evidence="6">
    <location>
        <begin position="283"/>
        <end position="497"/>
    </location>
</feature>
<dbReference type="AlphaFoldDB" id="A0A1I2CGV3"/>
<dbReference type="CDD" id="cd08977">
    <property type="entry name" value="SusD"/>
    <property type="match status" value="1"/>
</dbReference>
<organism evidence="8 9">
    <name type="scientific">Thermoflexibacter ruber</name>
    <dbReference type="NCBI Taxonomy" id="1003"/>
    <lineage>
        <taxon>Bacteria</taxon>
        <taxon>Pseudomonadati</taxon>
        <taxon>Bacteroidota</taxon>
        <taxon>Cytophagia</taxon>
        <taxon>Cytophagales</taxon>
        <taxon>Thermoflexibacteraceae</taxon>
        <taxon>Thermoflexibacter</taxon>
    </lineage>
</organism>
<evidence type="ECO:0000256" key="2">
    <source>
        <dbReference type="ARBA" id="ARBA00006275"/>
    </source>
</evidence>
<name>A0A1I2CGV3_9BACT</name>
<comment type="subcellular location">
    <subcellularLocation>
        <location evidence="1">Cell outer membrane</location>
    </subcellularLocation>
</comment>
<feature type="domain" description="SusD-like N-terminal" evidence="7">
    <location>
        <begin position="97"/>
        <end position="222"/>
    </location>
</feature>
<evidence type="ECO:0000259" key="7">
    <source>
        <dbReference type="Pfam" id="PF14322"/>
    </source>
</evidence>